<reference evidence="4 5" key="1">
    <citation type="submission" date="2024-11" db="EMBL/GenBank/DDBJ databases">
        <title>Chromosome-level genome assembly of the freshwater bivalve Anodonta woodiana.</title>
        <authorList>
            <person name="Chen X."/>
        </authorList>
    </citation>
    <scope>NUCLEOTIDE SEQUENCE [LARGE SCALE GENOMIC DNA]</scope>
    <source>
        <strain evidence="4">MN2024</strain>
        <tissue evidence="4">Gills</tissue>
    </source>
</reference>
<dbReference type="AlphaFoldDB" id="A0ABD3WGS0"/>
<keyword evidence="2" id="KW-0175">Coiled coil</keyword>
<evidence type="ECO:0000256" key="1">
    <source>
        <dbReference type="ARBA" id="ARBA00006663"/>
    </source>
</evidence>
<feature type="region of interest" description="Disordered" evidence="3">
    <location>
        <begin position="641"/>
        <end position="660"/>
    </location>
</feature>
<dbReference type="Pfam" id="PF10595">
    <property type="entry name" value="FAM161A_B"/>
    <property type="match status" value="1"/>
</dbReference>
<comment type="similarity">
    <text evidence="1">Belongs to the FAM161 family.</text>
</comment>
<feature type="region of interest" description="Disordered" evidence="3">
    <location>
        <begin position="183"/>
        <end position="217"/>
    </location>
</feature>
<dbReference type="EMBL" id="JBJQND010000006">
    <property type="protein sequence ID" value="KAL3873134.1"/>
    <property type="molecule type" value="Genomic_DNA"/>
</dbReference>
<proteinExistence type="inferred from homology"/>
<sequence length="754" mass="88373">MATMATAHSLSVLTNSSVKPPVNPKTGCATLVHERSPQFSVRLSDEYYSAEVDEYERNENNESADGMDKDIFAVNVDEITKQLSNLSDEEFYHKLTELKEKHMKTLEICEQLYREKHGRAPITNRSFLESGRLASTMNGHVESGGIRSMSAMGSRERSKSPVNIVQDKMGNPTLASEILGRTQKPLTGKPPIPQAMKSTGLPSMRVRPSSAPVHRSQDDQLTIDENLLQTVIGARRSWEGSDHEDNVPDETSMSEPIRSRELSAALSRIEDMWDQFSIEDYAPRERRASSASMVQREREKDERLEMEWKHRITVPKPFKMTLREATKEKKKTRTQLQFEKEMLEKKMIEEQECQKKFKAAPVPAHVYLPLHQEIMEKKEERRRYVKQYCAELLKSQEKPFNFLKRDYDRKKHDALHECSDNVIAKNKTEKQTFKANPVPKHIFDKSIDDKMLEEEEYRQIRVKMRAEELLRSASLPPNMAARQNATEQKLKEKAMKGKKKSRHRPKVNNNVPDYDALYRQFQKELMRRKHEKEATVTEPFNLYTNRIPSKKDKVILDMMKDEEKLTENRWPFKTPRAKPTNIGHMSLSLDSIPSKLTKSATLRSSQVKERRNELTKQEREEMEEERRRKIKQMKMRRYIQERTSDSTPRHVETPEEKKRKIREAERARIEEYEKELREMKERISKRPLLFEQESQTNAKKAAEKKFNATLRSVGLDEEFIRHGSNTGSVKDDDDDRYEDDFEDTYIKTQEKEKD</sequence>
<protein>
    <recommendedName>
        <fullName evidence="6">Protein FAM161A</fullName>
    </recommendedName>
</protein>
<dbReference type="PANTHER" id="PTHR21501:SF1">
    <property type="entry name" value="PROTEIN FAM-161"/>
    <property type="match status" value="1"/>
</dbReference>
<feature type="compositionally biased region" description="Basic and acidic residues" evidence="3">
    <location>
        <begin position="744"/>
        <end position="754"/>
    </location>
</feature>
<evidence type="ECO:0000256" key="3">
    <source>
        <dbReference type="SAM" id="MobiDB-lite"/>
    </source>
</evidence>
<dbReference type="GO" id="GO:0005856">
    <property type="term" value="C:cytoskeleton"/>
    <property type="evidence" value="ECO:0007669"/>
    <property type="project" value="UniProtKB-ARBA"/>
</dbReference>
<dbReference type="InterPro" id="IPR019579">
    <property type="entry name" value="FAM161A/B"/>
</dbReference>
<feature type="compositionally biased region" description="Basic and acidic residues" evidence="3">
    <location>
        <begin position="236"/>
        <end position="246"/>
    </location>
</feature>
<feature type="region of interest" description="Disordered" evidence="3">
    <location>
        <begin position="235"/>
        <end position="258"/>
    </location>
</feature>
<comment type="caution">
    <text evidence="4">The sequence shown here is derived from an EMBL/GenBank/DDBJ whole genome shotgun (WGS) entry which is preliminary data.</text>
</comment>
<dbReference type="Proteomes" id="UP001634394">
    <property type="component" value="Unassembled WGS sequence"/>
</dbReference>
<evidence type="ECO:0000256" key="2">
    <source>
        <dbReference type="ARBA" id="ARBA00023054"/>
    </source>
</evidence>
<organism evidence="4 5">
    <name type="scientific">Sinanodonta woodiana</name>
    <name type="common">Chinese pond mussel</name>
    <name type="synonym">Anodonta woodiana</name>
    <dbReference type="NCBI Taxonomy" id="1069815"/>
    <lineage>
        <taxon>Eukaryota</taxon>
        <taxon>Metazoa</taxon>
        <taxon>Spiralia</taxon>
        <taxon>Lophotrochozoa</taxon>
        <taxon>Mollusca</taxon>
        <taxon>Bivalvia</taxon>
        <taxon>Autobranchia</taxon>
        <taxon>Heteroconchia</taxon>
        <taxon>Palaeoheterodonta</taxon>
        <taxon>Unionida</taxon>
        <taxon>Unionoidea</taxon>
        <taxon>Unionidae</taxon>
        <taxon>Unioninae</taxon>
        <taxon>Sinanodonta</taxon>
    </lineage>
</organism>
<feature type="region of interest" description="Disordered" evidence="3">
    <location>
        <begin position="715"/>
        <end position="754"/>
    </location>
</feature>
<evidence type="ECO:0000313" key="5">
    <source>
        <dbReference type="Proteomes" id="UP001634394"/>
    </source>
</evidence>
<dbReference type="InterPro" id="IPR051655">
    <property type="entry name" value="FAM161"/>
</dbReference>
<evidence type="ECO:0008006" key="6">
    <source>
        <dbReference type="Google" id="ProtNLM"/>
    </source>
</evidence>
<dbReference type="PANTHER" id="PTHR21501">
    <property type="entry name" value="PROTEIN FAM-161"/>
    <property type="match status" value="1"/>
</dbReference>
<feature type="compositionally biased region" description="Acidic residues" evidence="3">
    <location>
        <begin position="731"/>
        <end position="743"/>
    </location>
</feature>
<gene>
    <name evidence="4" type="ORF">ACJMK2_036288</name>
</gene>
<accession>A0ABD3WGS0</accession>
<feature type="region of interest" description="Disordered" evidence="3">
    <location>
        <begin position="138"/>
        <end position="157"/>
    </location>
</feature>
<evidence type="ECO:0000313" key="4">
    <source>
        <dbReference type="EMBL" id="KAL3873134.1"/>
    </source>
</evidence>
<name>A0ABD3WGS0_SINWO</name>
<feature type="region of interest" description="Disordered" evidence="3">
    <location>
        <begin position="597"/>
        <end position="628"/>
    </location>
</feature>
<feature type="compositionally biased region" description="Basic and acidic residues" evidence="3">
    <location>
        <begin position="606"/>
        <end position="627"/>
    </location>
</feature>
<keyword evidence="5" id="KW-1185">Reference proteome</keyword>